<gene>
    <name evidence="2" type="ORF">CPB83DRAFT_106319</name>
</gene>
<name>A0A9P6ELS7_9AGAR</name>
<feature type="region of interest" description="Disordered" evidence="1">
    <location>
        <begin position="1"/>
        <end position="162"/>
    </location>
</feature>
<organism evidence="2 3">
    <name type="scientific">Crepidotus variabilis</name>
    <dbReference type="NCBI Taxonomy" id="179855"/>
    <lineage>
        <taxon>Eukaryota</taxon>
        <taxon>Fungi</taxon>
        <taxon>Dikarya</taxon>
        <taxon>Basidiomycota</taxon>
        <taxon>Agaricomycotina</taxon>
        <taxon>Agaricomycetes</taxon>
        <taxon>Agaricomycetidae</taxon>
        <taxon>Agaricales</taxon>
        <taxon>Agaricineae</taxon>
        <taxon>Crepidotaceae</taxon>
        <taxon>Crepidotus</taxon>
    </lineage>
</organism>
<proteinExistence type="predicted"/>
<dbReference type="EMBL" id="MU157835">
    <property type="protein sequence ID" value="KAF9531471.1"/>
    <property type="molecule type" value="Genomic_DNA"/>
</dbReference>
<dbReference type="AlphaFoldDB" id="A0A9P6ELS7"/>
<accession>A0A9P6ELS7</accession>
<feature type="compositionally biased region" description="Polar residues" evidence="1">
    <location>
        <begin position="29"/>
        <end position="39"/>
    </location>
</feature>
<comment type="caution">
    <text evidence="2">The sequence shown here is derived from an EMBL/GenBank/DDBJ whole genome shotgun (WGS) entry which is preliminary data.</text>
</comment>
<sequence>MSRIGKAYKSDRGLVGKKRSQIQMRPCTFDSTPQATGSNPLHLVIRTSRSPEGTALGLPTPDASPVDGSRTQNHSISGNSPASKLNSERVEAQNAPTLFPGDSICSAEPRLPPSPVSPVRPSLRITIPKTHITAADQPKAPVIPSGSGDALWDGRSSGSSTC</sequence>
<feature type="compositionally biased region" description="Polar residues" evidence="1">
    <location>
        <begin position="69"/>
        <end position="85"/>
    </location>
</feature>
<evidence type="ECO:0000256" key="1">
    <source>
        <dbReference type="SAM" id="MobiDB-lite"/>
    </source>
</evidence>
<evidence type="ECO:0000313" key="2">
    <source>
        <dbReference type="EMBL" id="KAF9531471.1"/>
    </source>
</evidence>
<dbReference type="Proteomes" id="UP000807306">
    <property type="component" value="Unassembled WGS sequence"/>
</dbReference>
<keyword evidence="3" id="KW-1185">Reference proteome</keyword>
<evidence type="ECO:0000313" key="3">
    <source>
        <dbReference type="Proteomes" id="UP000807306"/>
    </source>
</evidence>
<protein>
    <submittedName>
        <fullName evidence="2">Uncharacterized protein</fullName>
    </submittedName>
</protein>
<reference evidence="2" key="1">
    <citation type="submission" date="2020-11" db="EMBL/GenBank/DDBJ databases">
        <authorList>
            <consortium name="DOE Joint Genome Institute"/>
            <person name="Ahrendt S."/>
            <person name="Riley R."/>
            <person name="Andreopoulos W."/>
            <person name="Labutti K."/>
            <person name="Pangilinan J."/>
            <person name="Ruiz-Duenas F.J."/>
            <person name="Barrasa J.M."/>
            <person name="Sanchez-Garcia M."/>
            <person name="Camarero S."/>
            <person name="Miyauchi S."/>
            <person name="Serrano A."/>
            <person name="Linde D."/>
            <person name="Babiker R."/>
            <person name="Drula E."/>
            <person name="Ayuso-Fernandez I."/>
            <person name="Pacheco R."/>
            <person name="Padilla G."/>
            <person name="Ferreira P."/>
            <person name="Barriuso J."/>
            <person name="Kellner H."/>
            <person name="Castanera R."/>
            <person name="Alfaro M."/>
            <person name="Ramirez L."/>
            <person name="Pisabarro A.G."/>
            <person name="Kuo A."/>
            <person name="Tritt A."/>
            <person name="Lipzen A."/>
            <person name="He G."/>
            <person name="Yan M."/>
            <person name="Ng V."/>
            <person name="Cullen D."/>
            <person name="Martin F."/>
            <person name="Rosso M.-N."/>
            <person name="Henrissat B."/>
            <person name="Hibbett D."/>
            <person name="Martinez A.T."/>
            <person name="Grigoriev I.V."/>
        </authorList>
    </citation>
    <scope>NUCLEOTIDE SEQUENCE</scope>
    <source>
        <strain evidence="2">CBS 506.95</strain>
    </source>
</reference>